<keyword evidence="3" id="KW-1185">Reference proteome</keyword>
<protein>
    <submittedName>
        <fullName evidence="2">Uncharacterized protein</fullName>
    </submittedName>
</protein>
<evidence type="ECO:0000313" key="3">
    <source>
        <dbReference type="Proteomes" id="UP000249218"/>
    </source>
</evidence>
<proteinExistence type="predicted"/>
<dbReference type="AlphaFoldDB" id="A0A2W1B2A8"/>
<dbReference type="EMBL" id="KZ150602">
    <property type="protein sequence ID" value="PZC70468.1"/>
    <property type="molecule type" value="Genomic_DNA"/>
</dbReference>
<name>A0A2W1B2A8_HELAM</name>
<feature type="region of interest" description="Disordered" evidence="1">
    <location>
        <begin position="48"/>
        <end position="81"/>
    </location>
</feature>
<accession>A0A2W1B2A8</accession>
<sequence length="81" mass="9836">MQDVLSAAEKQKRYRERMRANNPEKFEEAKKNCECSEREKEILRAQWRNRKNRQKDKIKENVTENNSDLTESNDLTHNRAR</sequence>
<feature type="compositionally biased region" description="Basic and acidic residues" evidence="1">
    <location>
        <begin position="17"/>
        <end position="33"/>
    </location>
</feature>
<gene>
    <name evidence="2" type="primary">HaOG216094</name>
    <name evidence="2" type="ORF">B5X24_HaOG216094</name>
</gene>
<evidence type="ECO:0000313" key="2">
    <source>
        <dbReference type="EMBL" id="PZC70468.1"/>
    </source>
</evidence>
<reference evidence="2 3" key="1">
    <citation type="journal article" date="2017" name="BMC Biol.">
        <title>Genomic innovations, transcriptional plasticity and gene loss underlying the evolution and divergence of two highly polyphagous and invasive Helicoverpa pest species.</title>
        <authorList>
            <person name="Pearce S.L."/>
            <person name="Clarke D.F."/>
            <person name="East P.D."/>
            <person name="Elfekih S."/>
            <person name="Gordon K.H."/>
            <person name="Jermiin L.S."/>
            <person name="McGaughran A."/>
            <person name="Oakeshott J.G."/>
            <person name="Papanikolaou A."/>
            <person name="Perera O.P."/>
            <person name="Rane R.V."/>
            <person name="Richards S."/>
            <person name="Tay W.T."/>
            <person name="Walsh T.K."/>
            <person name="Anderson A."/>
            <person name="Anderson C.J."/>
            <person name="Asgari S."/>
            <person name="Board P.G."/>
            <person name="Bretschneider A."/>
            <person name="Campbell P.M."/>
            <person name="Chertemps T."/>
            <person name="Christeller J.T."/>
            <person name="Coppin C.W."/>
            <person name="Downes S.J."/>
            <person name="Duan G."/>
            <person name="Farnsworth C.A."/>
            <person name="Good R.T."/>
            <person name="Han L.B."/>
            <person name="Han Y.C."/>
            <person name="Hatje K."/>
            <person name="Horne I."/>
            <person name="Huang Y.P."/>
            <person name="Hughes D.S."/>
            <person name="Jacquin-Joly E."/>
            <person name="James W."/>
            <person name="Jhangiani S."/>
            <person name="Kollmar M."/>
            <person name="Kuwar S.S."/>
            <person name="Li S."/>
            <person name="Liu N.Y."/>
            <person name="Maibeche M.T."/>
            <person name="Miller J.R."/>
            <person name="Montagne N."/>
            <person name="Perry T."/>
            <person name="Qu J."/>
            <person name="Song S.V."/>
            <person name="Sutton G.G."/>
            <person name="Vogel H."/>
            <person name="Walenz B.P."/>
            <person name="Xu W."/>
            <person name="Zhang H.J."/>
            <person name="Zou Z."/>
            <person name="Batterham P."/>
            <person name="Edwards O.R."/>
            <person name="Feyereisen R."/>
            <person name="Gibbs R.A."/>
            <person name="Heckel D.G."/>
            <person name="McGrath A."/>
            <person name="Robin C."/>
            <person name="Scherer S.E."/>
            <person name="Worley K.C."/>
            <person name="Wu Y.D."/>
        </authorList>
    </citation>
    <scope>NUCLEOTIDE SEQUENCE [LARGE SCALE GENOMIC DNA]</scope>
    <source>
        <strain evidence="2">Harm_GR_Male_#8</strain>
        <tissue evidence="2">Whole organism</tissue>
    </source>
</reference>
<organism evidence="2 3">
    <name type="scientific">Helicoverpa armigera</name>
    <name type="common">Cotton bollworm</name>
    <name type="synonym">Heliothis armigera</name>
    <dbReference type="NCBI Taxonomy" id="29058"/>
    <lineage>
        <taxon>Eukaryota</taxon>
        <taxon>Metazoa</taxon>
        <taxon>Ecdysozoa</taxon>
        <taxon>Arthropoda</taxon>
        <taxon>Hexapoda</taxon>
        <taxon>Insecta</taxon>
        <taxon>Pterygota</taxon>
        <taxon>Neoptera</taxon>
        <taxon>Endopterygota</taxon>
        <taxon>Lepidoptera</taxon>
        <taxon>Glossata</taxon>
        <taxon>Ditrysia</taxon>
        <taxon>Noctuoidea</taxon>
        <taxon>Noctuidae</taxon>
        <taxon>Heliothinae</taxon>
        <taxon>Helicoverpa</taxon>
    </lineage>
</organism>
<feature type="region of interest" description="Disordered" evidence="1">
    <location>
        <begin position="1"/>
        <end position="33"/>
    </location>
</feature>
<dbReference type="Proteomes" id="UP000249218">
    <property type="component" value="Unassembled WGS sequence"/>
</dbReference>
<evidence type="ECO:0000256" key="1">
    <source>
        <dbReference type="SAM" id="MobiDB-lite"/>
    </source>
</evidence>
<feature type="compositionally biased region" description="Polar residues" evidence="1">
    <location>
        <begin position="63"/>
        <end position="73"/>
    </location>
</feature>